<protein>
    <submittedName>
        <fullName evidence="1">Uncharacterized protein</fullName>
    </submittedName>
</protein>
<reference evidence="1" key="1">
    <citation type="submission" date="2018-05" db="EMBL/GenBank/DDBJ databases">
        <authorList>
            <person name="Lanie J.A."/>
            <person name="Ng W.-L."/>
            <person name="Kazmierczak K.M."/>
            <person name="Andrzejewski T.M."/>
            <person name="Davidsen T.M."/>
            <person name="Wayne K.J."/>
            <person name="Tettelin H."/>
            <person name="Glass J.I."/>
            <person name="Rusch D."/>
            <person name="Podicherti R."/>
            <person name="Tsui H.-C.T."/>
            <person name="Winkler M.E."/>
        </authorList>
    </citation>
    <scope>NUCLEOTIDE SEQUENCE</scope>
</reference>
<organism evidence="1">
    <name type="scientific">marine metagenome</name>
    <dbReference type="NCBI Taxonomy" id="408172"/>
    <lineage>
        <taxon>unclassified sequences</taxon>
        <taxon>metagenomes</taxon>
        <taxon>ecological metagenomes</taxon>
    </lineage>
</organism>
<accession>A0A382MDC0</accession>
<gene>
    <name evidence="1" type="ORF">METZ01_LOCUS299382</name>
</gene>
<sequence>MGSIVKVQTNFTVGEVNPELRGRIDLQQYESALERARNVLINPRGIVGRRDGLKFVFEIPSAASPASGVRCVPFQFSTTQTYMFVFSGTRAYIFREGTLVTNINSTGNDFLDCSSSVGGVTDGITSARLPNLWWAQSADTLLLFEETMQCLKIVRGG</sequence>
<dbReference type="AlphaFoldDB" id="A0A382MDC0"/>
<evidence type="ECO:0000313" key="1">
    <source>
        <dbReference type="EMBL" id="SVC46528.1"/>
    </source>
</evidence>
<dbReference type="EMBL" id="UINC01092712">
    <property type="protein sequence ID" value="SVC46528.1"/>
    <property type="molecule type" value="Genomic_DNA"/>
</dbReference>
<proteinExistence type="predicted"/>
<feature type="non-terminal residue" evidence="1">
    <location>
        <position position="157"/>
    </location>
</feature>
<name>A0A382MDC0_9ZZZZ</name>